<comment type="subcellular location">
    <subcellularLocation>
        <location evidence="1">Membrane</location>
        <topology evidence="1">Peripheral membrane protein</topology>
    </subcellularLocation>
</comment>
<evidence type="ECO:0000313" key="9">
    <source>
        <dbReference type="Proteomes" id="UP000294933"/>
    </source>
</evidence>
<dbReference type="AlphaFoldDB" id="A0A4Y7PMQ3"/>
<feature type="domain" description="SH3" evidence="7">
    <location>
        <begin position="120"/>
        <end position="179"/>
    </location>
</feature>
<evidence type="ECO:0000256" key="6">
    <source>
        <dbReference type="SAM" id="MobiDB-lite"/>
    </source>
</evidence>
<evidence type="ECO:0000259" key="7">
    <source>
        <dbReference type="PROSITE" id="PS50002"/>
    </source>
</evidence>
<evidence type="ECO:0000256" key="1">
    <source>
        <dbReference type="ARBA" id="ARBA00004170"/>
    </source>
</evidence>
<gene>
    <name evidence="8" type="ORF">BD410DRAFT_622053</name>
</gene>
<reference evidence="8 9" key="1">
    <citation type="submission" date="2018-06" db="EMBL/GenBank/DDBJ databases">
        <title>A transcriptomic atlas of mushroom development highlights an independent origin of complex multicellularity.</title>
        <authorList>
            <consortium name="DOE Joint Genome Institute"/>
            <person name="Krizsan K."/>
            <person name="Almasi E."/>
            <person name="Merenyi Z."/>
            <person name="Sahu N."/>
            <person name="Viragh M."/>
            <person name="Koszo T."/>
            <person name="Mondo S."/>
            <person name="Kiss B."/>
            <person name="Balint B."/>
            <person name="Kues U."/>
            <person name="Barry K."/>
            <person name="Hegedus J.C."/>
            <person name="Henrissat B."/>
            <person name="Johnson J."/>
            <person name="Lipzen A."/>
            <person name="Ohm R."/>
            <person name="Nagy I."/>
            <person name="Pangilinan J."/>
            <person name="Yan J."/>
            <person name="Xiong Y."/>
            <person name="Grigoriev I.V."/>
            <person name="Hibbett D.S."/>
            <person name="Nagy L.G."/>
        </authorList>
    </citation>
    <scope>NUCLEOTIDE SEQUENCE [LARGE SCALE GENOMIC DNA]</scope>
    <source>
        <strain evidence="8 9">SZMC22713</strain>
    </source>
</reference>
<organism evidence="8 9">
    <name type="scientific">Rickenella mellea</name>
    <dbReference type="NCBI Taxonomy" id="50990"/>
    <lineage>
        <taxon>Eukaryota</taxon>
        <taxon>Fungi</taxon>
        <taxon>Dikarya</taxon>
        <taxon>Basidiomycota</taxon>
        <taxon>Agaricomycotina</taxon>
        <taxon>Agaricomycetes</taxon>
        <taxon>Hymenochaetales</taxon>
        <taxon>Rickenellaceae</taxon>
        <taxon>Rickenella</taxon>
    </lineage>
</organism>
<dbReference type="PRINTS" id="PR00452">
    <property type="entry name" value="SH3DOMAIN"/>
</dbReference>
<keyword evidence="3" id="KW-0175">Coiled coil</keyword>
<sequence length="321" mass="35915">MPDPDPQIAVLITHVVFQTKVYVQFLVQQNRIPRKTANDLFSKLDSPHSPVTGLTGTGENRRPRRTRNAGSPVRRSAIAPPNYEAVMKHDSLHSPGHSPVSPVITTELEISQLPAQLSIRPPVKARALWDWYEKGQESFHFNKGDLIEVVEEVDADWWYGKHKGCRGYFPSNYVRKIPDGVGAGLVNISPPPPILFCVRPTRSSPFPIRPIRSNPRSSPLPRGTTCIASVVSQPDRTPAAFLHPQSSWSDTQQLCQQLGSQALPSPTESELNNLNSMARNLRSDSPSQVQVQVKLRRRAEIRGQHVDDLLRTRRDPLTTCE</sequence>
<keyword evidence="9" id="KW-1185">Reference proteome</keyword>
<dbReference type="STRING" id="50990.A0A4Y7PMQ3"/>
<evidence type="ECO:0000256" key="4">
    <source>
        <dbReference type="ARBA" id="ARBA00023136"/>
    </source>
</evidence>
<dbReference type="Proteomes" id="UP000294933">
    <property type="component" value="Unassembled WGS sequence"/>
</dbReference>
<evidence type="ECO:0000256" key="2">
    <source>
        <dbReference type="ARBA" id="ARBA00022443"/>
    </source>
</evidence>
<dbReference type="EMBL" id="ML170242">
    <property type="protein sequence ID" value="TDL16475.1"/>
    <property type="molecule type" value="Genomic_DNA"/>
</dbReference>
<dbReference type="PANTHER" id="PTHR14167:SF81">
    <property type="entry name" value="ENDOPHILIN-A"/>
    <property type="match status" value="1"/>
</dbReference>
<evidence type="ECO:0000256" key="5">
    <source>
        <dbReference type="PROSITE-ProRule" id="PRU00192"/>
    </source>
</evidence>
<protein>
    <submittedName>
        <fullName evidence="8">SH3-domain-containing protein</fullName>
    </submittedName>
</protein>
<evidence type="ECO:0000313" key="8">
    <source>
        <dbReference type="EMBL" id="TDL16475.1"/>
    </source>
</evidence>
<dbReference type="Pfam" id="PF14604">
    <property type="entry name" value="SH3_9"/>
    <property type="match status" value="1"/>
</dbReference>
<dbReference type="InterPro" id="IPR050384">
    <property type="entry name" value="Endophilin_SH3RF"/>
</dbReference>
<proteinExistence type="predicted"/>
<accession>A0A4Y7PMQ3</accession>
<dbReference type="SMART" id="SM00326">
    <property type="entry name" value="SH3"/>
    <property type="match status" value="1"/>
</dbReference>
<dbReference type="PROSITE" id="PS50002">
    <property type="entry name" value="SH3"/>
    <property type="match status" value="1"/>
</dbReference>
<name>A0A4Y7PMQ3_9AGAM</name>
<dbReference type="CDD" id="cd00174">
    <property type="entry name" value="SH3"/>
    <property type="match status" value="1"/>
</dbReference>
<dbReference type="Gene3D" id="2.30.30.40">
    <property type="entry name" value="SH3 Domains"/>
    <property type="match status" value="1"/>
</dbReference>
<keyword evidence="2 5" id="KW-0728">SH3 domain</keyword>
<keyword evidence="4" id="KW-0472">Membrane</keyword>
<evidence type="ECO:0000256" key="3">
    <source>
        <dbReference type="ARBA" id="ARBA00023054"/>
    </source>
</evidence>
<dbReference type="InterPro" id="IPR036028">
    <property type="entry name" value="SH3-like_dom_sf"/>
</dbReference>
<dbReference type="InterPro" id="IPR001452">
    <property type="entry name" value="SH3_domain"/>
</dbReference>
<dbReference type="PANTHER" id="PTHR14167">
    <property type="entry name" value="SH3 DOMAIN-CONTAINING"/>
    <property type="match status" value="1"/>
</dbReference>
<dbReference type="VEuPathDB" id="FungiDB:BD410DRAFT_622053"/>
<dbReference type="OrthoDB" id="5983572at2759"/>
<dbReference type="SUPFAM" id="SSF50044">
    <property type="entry name" value="SH3-domain"/>
    <property type="match status" value="1"/>
</dbReference>
<feature type="region of interest" description="Disordered" evidence="6">
    <location>
        <begin position="41"/>
        <end position="78"/>
    </location>
</feature>